<name>G5S9E8_SALET</name>
<reference evidence="1 2" key="1">
    <citation type="journal article" date="2011" name="BMC Genomics">
        <title>Genome sequencing reveals diversification of virulence factor content and possible host adaptation in distinct subpopulations of Salmonella enterica.</title>
        <authorList>
            <person name="den Bakker H.C."/>
            <person name="Moreno Switt A.I."/>
            <person name="Govoni G."/>
            <person name="Cummings C.A."/>
            <person name="Ranieri M.L."/>
            <person name="Degoricija L."/>
            <person name="Hoelzer K."/>
            <person name="Rodriguez-Rivera L.D."/>
            <person name="Brown S."/>
            <person name="Bolchacova E."/>
            <person name="Furtado M.R."/>
            <person name="Wiedmann M."/>
        </authorList>
    </citation>
    <scope>NUCLEOTIDE SEQUENCE [LARGE SCALE GENOMIC DNA]</scope>
    <source>
        <strain evidence="1 2">A4-580</strain>
    </source>
</reference>
<dbReference type="Gene3D" id="2.30.110.20">
    <property type="entry name" value="Hcp1-like"/>
    <property type="match status" value="1"/>
</dbReference>
<dbReference type="InterPro" id="IPR036624">
    <property type="entry name" value="Hcp1-lik_sf"/>
</dbReference>
<protein>
    <submittedName>
        <fullName evidence="1">Hcp</fullName>
    </submittedName>
</protein>
<dbReference type="EMBL" id="AFCX01000517">
    <property type="protein sequence ID" value="EHD04812.1"/>
    <property type="molecule type" value="Genomic_DNA"/>
</dbReference>
<feature type="non-terminal residue" evidence="1">
    <location>
        <position position="1"/>
    </location>
</feature>
<proteinExistence type="predicted"/>
<accession>G5S9E8</accession>
<sequence>CQDDAKREFTQLVKVSLAYRKIEWEHVSAGTSGADDWRAPLEA</sequence>
<organism evidence="1 2">
    <name type="scientific">Salmonella enterica subsp. enterica serovar Wandsworth str. A4-580</name>
    <dbReference type="NCBI Taxonomy" id="913086"/>
    <lineage>
        <taxon>Bacteria</taxon>
        <taxon>Pseudomonadati</taxon>
        <taxon>Pseudomonadota</taxon>
        <taxon>Gammaproteobacteria</taxon>
        <taxon>Enterobacterales</taxon>
        <taxon>Enterobacteriaceae</taxon>
        <taxon>Salmonella</taxon>
    </lineage>
</organism>
<gene>
    <name evidence="1" type="ORF">LTSEWAN_1598</name>
</gene>
<dbReference type="Proteomes" id="UP000003536">
    <property type="component" value="Unassembled WGS sequence"/>
</dbReference>
<evidence type="ECO:0000313" key="2">
    <source>
        <dbReference type="Proteomes" id="UP000003536"/>
    </source>
</evidence>
<comment type="caution">
    <text evidence="1">The sequence shown here is derived from an EMBL/GenBank/DDBJ whole genome shotgun (WGS) entry which is preliminary data.</text>
</comment>
<dbReference type="SUPFAM" id="SSF141452">
    <property type="entry name" value="Hcp1-like"/>
    <property type="match status" value="1"/>
</dbReference>
<evidence type="ECO:0000313" key="1">
    <source>
        <dbReference type="EMBL" id="EHD04812.1"/>
    </source>
</evidence>
<dbReference type="AlphaFoldDB" id="G5S9E8"/>